<dbReference type="EMBL" id="JAQQWI010000002">
    <property type="protein sequence ID" value="KAK8037841.1"/>
    <property type="molecule type" value="Genomic_DNA"/>
</dbReference>
<evidence type="ECO:0000313" key="4">
    <source>
        <dbReference type="Proteomes" id="UP001396898"/>
    </source>
</evidence>
<protein>
    <recommendedName>
        <fullName evidence="2">DUF7918 domain-containing protein</fullName>
    </recommendedName>
</protein>
<sequence>MAIIEDVPGVEISIHVAGAPAKEHDDPEPDEMPNKCFLSSTYIECVDNQAFSFRYKVDKTYDWGHKDHWLKLNFYLGAKRCKSSLIKASSTRSQPATGEVQNQVEFNALTNKWYSHKFVFNAVEKVDDADKNRVEEDKKIAKDLGVLKVEVWRCTVRPDHDQPSRAQKSGSSIGPSGRGLPPIAEKAFKGKEISHGASLDEGEPIENRPSQNPSRQRYLTWKLPEDNGPLAVYMFKYRSREALKKEWIIPRSRSPSPIPGRTAEPKSAVKRECSVELDVASVKSKRKRAKTDEDDDLPVVDLTGL</sequence>
<evidence type="ECO:0000259" key="2">
    <source>
        <dbReference type="Pfam" id="PF25534"/>
    </source>
</evidence>
<accession>A0ABR1SU55</accession>
<gene>
    <name evidence="3" type="ORF">PG991_001187</name>
</gene>
<comment type="caution">
    <text evidence="3">The sequence shown here is derived from an EMBL/GenBank/DDBJ whole genome shotgun (WGS) entry which is preliminary data.</text>
</comment>
<name>A0ABR1SU55_9PEZI</name>
<organism evidence="3 4">
    <name type="scientific">Apiospora marii</name>
    <dbReference type="NCBI Taxonomy" id="335849"/>
    <lineage>
        <taxon>Eukaryota</taxon>
        <taxon>Fungi</taxon>
        <taxon>Dikarya</taxon>
        <taxon>Ascomycota</taxon>
        <taxon>Pezizomycotina</taxon>
        <taxon>Sordariomycetes</taxon>
        <taxon>Xylariomycetidae</taxon>
        <taxon>Amphisphaeriales</taxon>
        <taxon>Apiosporaceae</taxon>
        <taxon>Apiospora</taxon>
    </lineage>
</organism>
<dbReference type="PANTHER" id="PTHR36223">
    <property type="entry name" value="BETA-LACTAMASE-TYPE TRANSPEPTIDASE FOLD DOMAIN CONTAINING PROTEIN"/>
    <property type="match status" value="1"/>
</dbReference>
<feature type="region of interest" description="Disordered" evidence="1">
    <location>
        <begin position="251"/>
        <end position="305"/>
    </location>
</feature>
<feature type="domain" description="DUF7918" evidence="2">
    <location>
        <begin position="9"/>
        <end position="252"/>
    </location>
</feature>
<dbReference type="Proteomes" id="UP001396898">
    <property type="component" value="Unassembled WGS sequence"/>
</dbReference>
<feature type="compositionally biased region" description="Polar residues" evidence="1">
    <location>
        <begin position="164"/>
        <end position="174"/>
    </location>
</feature>
<feature type="region of interest" description="Disordered" evidence="1">
    <location>
        <begin position="158"/>
        <end position="183"/>
    </location>
</feature>
<feature type="region of interest" description="Disordered" evidence="1">
    <location>
        <begin position="195"/>
        <end position="216"/>
    </location>
</feature>
<dbReference type="InterPro" id="IPR057678">
    <property type="entry name" value="DUF7918"/>
</dbReference>
<dbReference type="PANTHER" id="PTHR36223:SF1">
    <property type="entry name" value="TRANSCRIPTION ELONGATION FACTOR EAF N-TERMINAL DOMAIN-CONTAINING PROTEIN"/>
    <property type="match status" value="1"/>
</dbReference>
<dbReference type="Pfam" id="PF25534">
    <property type="entry name" value="DUF7918"/>
    <property type="match status" value="1"/>
</dbReference>
<feature type="compositionally biased region" description="Basic and acidic residues" evidence="1">
    <location>
        <begin position="263"/>
        <end position="274"/>
    </location>
</feature>
<keyword evidence="4" id="KW-1185">Reference proteome</keyword>
<proteinExistence type="predicted"/>
<reference evidence="3 4" key="1">
    <citation type="submission" date="2023-01" db="EMBL/GenBank/DDBJ databases">
        <title>Analysis of 21 Apiospora genomes using comparative genomics revels a genus with tremendous synthesis potential of carbohydrate active enzymes and secondary metabolites.</title>
        <authorList>
            <person name="Sorensen T."/>
        </authorList>
    </citation>
    <scope>NUCLEOTIDE SEQUENCE [LARGE SCALE GENOMIC DNA]</scope>
    <source>
        <strain evidence="3 4">CBS 20057</strain>
    </source>
</reference>
<feature type="compositionally biased region" description="Low complexity" evidence="1">
    <location>
        <begin position="251"/>
        <end position="261"/>
    </location>
</feature>
<evidence type="ECO:0000256" key="1">
    <source>
        <dbReference type="SAM" id="MobiDB-lite"/>
    </source>
</evidence>
<evidence type="ECO:0000313" key="3">
    <source>
        <dbReference type="EMBL" id="KAK8037841.1"/>
    </source>
</evidence>